<sequence>MRQFKLLKDLPEVKAGTISHSVDLGSVHFKSENIISKKREDSFRYISFPIEFALIRKDWFEEIEKKRQITPCPFCKSTKISIDLLGLLFNERICKVKCNICNFQIIRFGINATKKAKNDWNKIDSF</sequence>
<dbReference type="EMBL" id="MT141567">
    <property type="protein sequence ID" value="QJA67248.1"/>
    <property type="molecule type" value="Genomic_DNA"/>
</dbReference>
<dbReference type="AlphaFoldDB" id="A0A6M3JD36"/>
<name>A0A6M3JD36_9ZZZZ</name>
<organism evidence="1">
    <name type="scientific">viral metagenome</name>
    <dbReference type="NCBI Taxonomy" id="1070528"/>
    <lineage>
        <taxon>unclassified sequences</taxon>
        <taxon>metagenomes</taxon>
        <taxon>organismal metagenomes</taxon>
    </lineage>
</organism>
<evidence type="ECO:0008006" key="3">
    <source>
        <dbReference type="Google" id="ProtNLM"/>
    </source>
</evidence>
<gene>
    <name evidence="2" type="ORF">MM415A00691_0003</name>
    <name evidence="1" type="ORF">MM415B00267_0074</name>
</gene>
<protein>
    <recommendedName>
        <fullName evidence="3">Restriction alleviation protein</fullName>
    </recommendedName>
</protein>
<reference evidence="1" key="1">
    <citation type="submission" date="2020-03" db="EMBL/GenBank/DDBJ databases">
        <title>The deep terrestrial virosphere.</title>
        <authorList>
            <person name="Holmfeldt K."/>
            <person name="Nilsson E."/>
            <person name="Simone D."/>
            <person name="Lopez-Fernandez M."/>
            <person name="Wu X."/>
            <person name="de Brujin I."/>
            <person name="Lundin D."/>
            <person name="Andersson A."/>
            <person name="Bertilsson S."/>
            <person name="Dopson M."/>
        </authorList>
    </citation>
    <scope>NUCLEOTIDE SEQUENCE</scope>
    <source>
        <strain evidence="2">MM415A00691</strain>
        <strain evidence="1">MM415B00267</strain>
    </source>
</reference>
<accession>A0A6M3JD36</accession>
<dbReference type="EMBL" id="MT142429">
    <property type="protein sequence ID" value="QJA80609.1"/>
    <property type="molecule type" value="Genomic_DNA"/>
</dbReference>
<evidence type="ECO:0000313" key="1">
    <source>
        <dbReference type="EMBL" id="QJA67248.1"/>
    </source>
</evidence>
<evidence type="ECO:0000313" key="2">
    <source>
        <dbReference type="EMBL" id="QJA80609.1"/>
    </source>
</evidence>
<proteinExistence type="predicted"/>